<reference evidence="1 2" key="3">
    <citation type="journal article" date="2012" name="J. Bacteriol.">
        <title>Genome Sequence of Paenibacillus terrae HPL-003, a Xylanase-Producing Bacterium Isolated from Soil Found in Forest Residue.</title>
        <authorList>
            <person name="Shin S.H."/>
            <person name="Kim S."/>
            <person name="Kim J.Y."/>
            <person name="Song H.Y."/>
            <person name="Cho S.J."/>
            <person name="Kim D.R."/>
            <person name="Lee K.I."/>
            <person name="Lim H.K."/>
            <person name="Park N.J."/>
            <person name="Hwang I.T."/>
            <person name="Yang K.S."/>
        </authorList>
    </citation>
    <scope>NUCLEOTIDE SEQUENCE [LARGE SCALE GENOMIC DNA]</scope>
    <source>
        <strain evidence="1 2">HPL-003</strain>
    </source>
</reference>
<name>G7VYW6_PAETH</name>
<dbReference type="NCBIfam" id="NF040910">
    <property type="entry name" value="CD1375_fam"/>
    <property type="match status" value="1"/>
</dbReference>
<reference key="2">
    <citation type="submission" date="2011-11" db="EMBL/GenBank/DDBJ databases">
        <authorList>
            <person name="Shin S.H."/>
            <person name="Kim S."/>
            <person name="Kim J.Y."/>
        </authorList>
    </citation>
    <scope>NUCLEOTIDE SEQUENCE</scope>
    <source>
        <strain>HPL-003</strain>
    </source>
</reference>
<dbReference type="OrthoDB" id="2086786at2"/>
<sequence>MNEQMRKSCATQFVHLILAGSLTIEDVPTALQELVKADLKEAVPVTQAAERATAQNI</sequence>
<reference evidence="2" key="1">
    <citation type="submission" date="2011-11" db="EMBL/GenBank/DDBJ databases">
        <title>Complete sequence of Paenibacillus terrae HPL-003.</title>
        <authorList>
            <person name="Shin S.H."/>
            <person name="Kim S."/>
            <person name="Kim J.Y."/>
        </authorList>
    </citation>
    <scope>NUCLEOTIDE SEQUENCE [LARGE SCALE GENOMIC DNA]</scope>
    <source>
        <strain evidence="2">HPL-003</strain>
    </source>
</reference>
<accession>G7VYW6</accession>
<dbReference type="AlphaFoldDB" id="G7VYW6"/>
<dbReference type="KEGG" id="pta:HPL003_13775"/>
<organism evidence="1 2">
    <name type="scientific">Paenibacillus terrae (strain HPL-003)</name>
    <dbReference type="NCBI Taxonomy" id="985665"/>
    <lineage>
        <taxon>Bacteria</taxon>
        <taxon>Bacillati</taxon>
        <taxon>Bacillota</taxon>
        <taxon>Bacilli</taxon>
        <taxon>Bacillales</taxon>
        <taxon>Paenibacillaceae</taxon>
        <taxon>Paenibacillus</taxon>
    </lineage>
</organism>
<dbReference type="EMBL" id="CP003107">
    <property type="protein sequence ID" value="AET59506.1"/>
    <property type="molecule type" value="Genomic_DNA"/>
</dbReference>
<gene>
    <name evidence="1" type="ordered locus">HPL003_13775</name>
</gene>
<dbReference type="RefSeq" id="WP_014280233.1">
    <property type="nucleotide sequence ID" value="NC_016641.1"/>
</dbReference>
<evidence type="ECO:0000313" key="2">
    <source>
        <dbReference type="Proteomes" id="UP000005876"/>
    </source>
</evidence>
<proteinExistence type="predicted"/>
<dbReference type="HOGENOM" id="CLU_2992476_0_0_9"/>
<dbReference type="STRING" id="985665.HPL003_13775"/>
<dbReference type="InterPro" id="IPR047907">
    <property type="entry name" value="CD1375-like"/>
</dbReference>
<dbReference type="Proteomes" id="UP000005876">
    <property type="component" value="Chromosome"/>
</dbReference>
<protein>
    <submittedName>
        <fullName evidence="1">Uncharacterized protein</fullName>
    </submittedName>
</protein>
<evidence type="ECO:0000313" key="1">
    <source>
        <dbReference type="EMBL" id="AET59506.1"/>
    </source>
</evidence>